<evidence type="ECO:0000256" key="2">
    <source>
        <dbReference type="ARBA" id="ARBA00022723"/>
    </source>
</evidence>
<sequence>MSELLLPVNLATVATNLIQPLSRKDVPTVKELLSKVPANIDDSFQDSFDPVTFDQKLISDGIAPKLDHAGTQLALKEFYNRVEISYATFFAAAGVETPIAQRVSERAKLFPWSDGKDGYPPHFGIPTTGTLPEGYSASLSEIFTRLGLGQAAFMLHQIVPKTFIGKFASAFEEKIKAFLFGGVERGLTMADFEKNNKENRKKPTDVMQGKNIGYLDDWWSDAKFGQQQFTGTNPVTVTVASEQWLKEFTAAAAAQKQSSVGKAALEFLQKANSKSLFVQDFSYFRDAIGVKSDAVMSSEDRYAVATVSLFHLNERGILHPIGICIDYKGSMDKSVVVFNKRLEPTSEWDQLLKTKLEEEKADWPWRYAKQCAQSADWIRHEIATHLTHTHLIEEAILVAANRTLPINHVVFKLLEPHWFRTLPLNAAARETLVPSIIFGLIGMKDKQSLQLINYYYDNFDFVGGYIPNDLANRGFPLHDLDQEKHRNYVYAKNMKLMWATIRQFVENMLKVKYTTDDEVANDQDIQAWCTETQDKGKITTFPTIKTRAQLIDACTMCIHIASPQHTAVNYLQNFYHVFLPNKPPALWHEPPSSLEALTKYTEQDVLRSLPVGHQREWLLATQIPWLLSFKTADEHSLLKYSQQLYNLVRKSSEAMDEETTKTAKAFYGDLRELVKAFDANSKAMTRGTVPYVVMDPASTAVSILI</sequence>
<comment type="caution">
    <text evidence="6">The sequence shown here is derived from an EMBL/GenBank/DDBJ whole genome shotgun (WGS) entry which is preliminary data.</text>
</comment>
<dbReference type="InterPro" id="IPR036226">
    <property type="entry name" value="LipOase_C_sf"/>
</dbReference>
<dbReference type="EMBL" id="JAPDRK010000005">
    <property type="protein sequence ID" value="KAJ9611994.1"/>
    <property type="molecule type" value="Genomic_DNA"/>
</dbReference>
<dbReference type="GO" id="GO:0050584">
    <property type="term" value="F:linoleate 11-lipoxygenase activity"/>
    <property type="evidence" value="ECO:0007669"/>
    <property type="project" value="UniProtKB-ARBA"/>
</dbReference>
<dbReference type="GO" id="GO:0046872">
    <property type="term" value="F:metal ion binding"/>
    <property type="evidence" value="ECO:0007669"/>
    <property type="project" value="UniProtKB-KW"/>
</dbReference>
<evidence type="ECO:0000313" key="7">
    <source>
        <dbReference type="Proteomes" id="UP001172673"/>
    </source>
</evidence>
<dbReference type="GO" id="GO:0034440">
    <property type="term" value="P:lipid oxidation"/>
    <property type="evidence" value="ECO:0007669"/>
    <property type="project" value="InterPro"/>
</dbReference>
<keyword evidence="7" id="KW-1185">Reference proteome</keyword>
<name>A0AA38XFA3_9EURO</name>
<dbReference type="GO" id="GO:0043651">
    <property type="term" value="P:linoleic acid metabolic process"/>
    <property type="evidence" value="ECO:0007669"/>
    <property type="project" value="UniProtKB-ARBA"/>
</dbReference>
<keyword evidence="3" id="KW-0223">Dioxygenase</keyword>
<dbReference type="PANTHER" id="PTHR11771">
    <property type="entry name" value="LIPOXYGENASE"/>
    <property type="match status" value="1"/>
</dbReference>
<evidence type="ECO:0000256" key="3">
    <source>
        <dbReference type="ARBA" id="ARBA00022964"/>
    </source>
</evidence>
<dbReference type="PROSITE" id="PS51393">
    <property type="entry name" value="LIPOXYGENASE_3"/>
    <property type="match status" value="1"/>
</dbReference>
<reference evidence="6" key="1">
    <citation type="submission" date="2022-10" db="EMBL/GenBank/DDBJ databases">
        <title>Culturing micro-colonial fungi from biological soil crusts in the Mojave desert and describing Neophaeococcomyces mojavensis, and introducing the new genera and species Taxawa tesnikishii.</title>
        <authorList>
            <person name="Kurbessoian T."/>
            <person name="Stajich J.E."/>
        </authorList>
    </citation>
    <scope>NUCLEOTIDE SEQUENCE</scope>
    <source>
        <strain evidence="6">TK_41</strain>
    </source>
</reference>
<dbReference type="Gene3D" id="3.10.450.60">
    <property type="match status" value="1"/>
</dbReference>
<dbReference type="SUPFAM" id="SSF48484">
    <property type="entry name" value="Lipoxigenase"/>
    <property type="match status" value="1"/>
</dbReference>
<dbReference type="Gene3D" id="1.20.245.10">
    <property type="entry name" value="Lipoxygenase-1, Domain 5"/>
    <property type="match status" value="1"/>
</dbReference>
<dbReference type="AlphaFoldDB" id="A0AA38XFA3"/>
<proteinExistence type="predicted"/>
<keyword evidence="2" id="KW-0479">Metal-binding</keyword>
<evidence type="ECO:0000313" key="6">
    <source>
        <dbReference type="EMBL" id="KAJ9611994.1"/>
    </source>
</evidence>
<dbReference type="Proteomes" id="UP001172673">
    <property type="component" value="Unassembled WGS sequence"/>
</dbReference>
<evidence type="ECO:0000256" key="4">
    <source>
        <dbReference type="ARBA" id="ARBA00023002"/>
    </source>
</evidence>
<accession>A0AA38XFA3</accession>
<dbReference type="Pfam" id="PF00305">
    <property type="entry name" value="Lipoxygenase"/>
    <property type="match status" value="1"/>
</dbReference>
<dbReference type="InterPro" id="IPR013819">
    <property type="entry name" value="LipOase_C"/>
</dbReference>
<organism evidence="6 7">
    <name type="scientific">Cladophialophora chaetospira</name>
    <dbReference type="NCBI Taxonomy" id="386627"/>
    <lineage>
        <taxon>Eukaryota</taxon>
        <taxon>Fungi</taxon>
        <taxon>Dikarya</taxon>
        <taxon>Ascomycota</taxon>
        <taxon>Pezizomycotina</taxon>
        <taxon>Eurotiomycetes</taxon>
        <taxon>Chaetothyriomycetidae</taxon>
        <taxon>Chaetothyriales</taxon>
        <taxon>Herpotrichiellaceae</taxon>
        <taxon>Cladophialophora</taxon>
    </lineage>
</organism>
<protein>
    <recommendedName>
        <fullName evidence="1">Manganese lipoxygenase</fullName>
    </recommendedName>
</protein>
<evidence type="ECO:0000256" key="1">
    <source>
        <dbReference type="ARBA" id="ARBA00021175"/>
    </source>
</evidence>
<gene>
    <name evidence="6" type="ORF">H2200_003589</name>
</gene>
<dbReference type="InterPro" id="IPR000907">
    <property type="entry name" value="LipOase"/>
</dbReference>
<keyword evidence="4" id="KW-0560">Oxidoreductase</keyword>
<evidence type="ECO:0000259" key="5">
    <source>
        <dbReference type="PROSITE" id="PS51393"/>
    </source>
</evidence>
<feature type="domain" description="Lipoxygenase" evidence="5">
    <location>
        <begin position="85"/>
        <end position="705"/>
    </location>
</feature>